<accession>A0A1I4ZQQ1</accession>
<evidence type="ECO:0000313" key="3">
    <source>
        <dbReference type="Proteomes" id="UP000198867"/>
    </source>
</evidence>
<reference evidence="3" key="1">
    <citation type="submission" date="2016-10" db="EMBL/GenBank/DDBJ databases">
        <authorList>
            <person name="Varghese N."/>
            <person name="Submissions S."/>
        </authorList>
    </citation>
    <scope>NUCLEOTIDE SEQUENCE [LARGE SCALE GENOMIC DNA]</scope>
    <source>
        <strain evidence="3">CGMCC 1.11101</strain>
    </source>
</reference>
<dbReference type="Proteomes" id="UP000198867">
    <property type="component" value="Unassembled WGS sequence"/>
</dbReference>
<feature type="transmembrane region" description="Helical" evidence="1">
    <location>
        <begin position="280"/>
        <end position="300"/>
    </location>
</feature>
<feature type="transmembrane region" description="Helical" evidence="1">
    <location>
        <begin position="117"/>
        <end position="137"/>
    </location>
</feature>
<keyword evidence="1" id="KW-0472">Membrane</keyword>
<gene>
    <name evidence="2" type="ORF">SAMN05216219_0999</name>
</gene>
<dbReference type="PANTHER" id="PTHR36840">
    <property type="entry name" value="BLL5714 PROTEIN"/>
    <property type="match status" value="1"/>
</dbReference>
<feature type="transmembrane region" description="Helical" evidence="1">
    <location>
        <begin position="149"/>
        <end position="171"/>
    </location>
</feature>
<keyword evidence="1" id="KW-0812">Transmembrane</keyword>
<protein>
    <submittedName>
        <fullName evidence="2">Low temperature requirement protein LtrA</fullName>
    </submittedName>
</protein>
<sequence length="446" mass="47505">MEGAGNRFSSLLRGARVTIVHMPETVEPSRRRGLSHRLIPMTGRDPQEPHRGATPLELLFDLTFVVAIGTASSELAHLVAEGHVASGLGAFCFSMFAICWAWINFSWFASAYDTDDWFYRITTMVQMIGVIVLALGLPDVFDSVDEGEHLDIGIVVAGYVIMRIAMVAQWLRAARDDPGRRSVALAYAGFITVAQIGWVTLAVLDLPIGVAFVIALLLSLFELGGPVVAELRFGSTGWHAHHIAERYGLLTIITLGEGVFGTVASVAAVVDEQGWSMEAILIVVAGVGITFGLWWNYFVLPSGPILARYRRRSWAWGYGHIVVFSAIAATGAGLHVAAYVVEGVAHIGVFGAVLSVAVPVLVFCTALFVLYTLLLGQVDPFHIALFAGTVLALVLAVVLAGSGVSLGVCLLVVTAAPAVIVVGYEIIGHRHVAAVLARALGGQPSE</sequence>
<dbReference type="Pfam" id="PF06772">
    <property type="entry name" value="LtrA"/>
    <property type="match status" value="1"/>
</dbReference>
<feature type="transmembrane region" description="Helical" evidence="1">
    <location>
        <begin position="183"/>
        <end position="204"/>
    </location>
</feature>
<feature type="transmembrane region" description="Helical" evidence="1">
    <location>
        <begin position="347"/>
        <end position="374"/>
    </location>
</feature>
<dbReference type="InterPro" id="IPR010640">
    <property type="entry name" value="Low_temperature_requirement_A"/>
</dbReference>
<feature type="transmembrane region" description="Helical" evidence="1">
    <location>
        <begin position="84"/>
        <end position="105"/>
    </location>
</feature>
<name>A0A1I4ZQQ1_9MICO</name>
<keyword evidence="3" id="KW-1185">Reference proteome</keyword>
<proteinExistence type="predicted"/>
<keyword evidence="1" id="KW-1133">Transmembrane helix</keyword>
<feature type="transmembrane region" description="Helical" evidence="1">
    <location>
        <begin position="405"/>
        <end position="427"/>
    </location>
</feature>
<feature type="transmembrane region" description="Helical" evidence="1">
    <location>
        <begin position="381"/>
        <end position="399"/>
    </location>
</feature>
<evidence type="ECO:0000256" key="1">
    <source>
        <dbReference type="SAM" id="Phobius"/>
    </source>
</evidence>
<dbReference type="STRING" id="995034.SAMN05216219_0999"/>
<evidence type="ECO:0000313" key="2">
    <source>
        <dbReference type="EMBL" id="SFN52604.1"/>
    </source>
</evidence>
<feature type="transmembrane region" description="Helical" evidence="1">
    <location>
        <begin position="321"/>
        <end position="341"/>
    </location>
</feature>
<organism evidence="2 3">
    <name type="scientific">Mycetocola miduiensis</name>
    <dbReference type="NCBI Taxonomy" id="995034"/>
    <lineage>
        <taxon>Bacteria</taxon>
        <taxon>Bacillati</taxon>
        <taxon>Actinomycetota</taxon>
        <taxon>Actinomycetes</taxon>
        <taxon>Micrococcales</taxon>
        <taxon>Microbacteriaceae</taxon>
        <taxon>Mycetocola</taxon>
    </lineage>
</organism>
<feature type="transmembrane region" description="Helical" evidence="1">
    <location>
        <begin position="249"/>
        <end position="268"/>
    </location>
</feature>
<dbReference type="AlphaFoldDB" id="A0A1I4ZQQ1"/>
<dbReference type="EMBL" id="FOVM01000002">
    <property type="protein sequence ID" value="SFN52604.1"/>
    <property type="molecule type" value="Genomic_DNA"/>
</dbReference>
<feature type="transmembrane region" description="Helical" evidence="1">
    <location>
        <begin position="210"/>
        <end position="229"/>
    </location>
</feature>
<dbReference type="PANTHER" id="PTHR36840:SF1">
    <property type="entry name" value="BLL5714 PROTEIN"/>
    <property type="match status" value="1"/>
</dbReference>